<sequence length="153" mass="16537">MSDLFATCPWISDISTQLVVKVASVCCIIPDVLFTTVGFLDGNPYACLARTGLAKAKLSYSYENKLEGMIIQKHQKYPKANKEKNLLFVESEGGSALIAREVLDVVESFRIGGWDDGLDGDGGGAEKAVLNGFLVLWVSVRSGDLPLLLHVTS</sequence>
<reference evidence="1 2" key="1">
    <citation type="journal article" date="2022" name="Plant J.">
        <title>Chromosome-level genome of Camellia lanceoleosa provides a valuable resource for understanding genome evolution and self-incompatibility.</title>
        <authorList>
            <person name="Gong W."/>
            <person name="Xiao S."/>
            <person name="Wang L."/>
            <person name="Liao Z."/>
            <person name="Chang Y."/>
            <person name="Mo W."/>
            <person name="Hu G."/>
            <person name="Li W."/>
            <person name="Zhao G."/>
            <person name="Zhu H."/>
            <person name="Hu X."/>
            <person name="Ji K."/>
            <person name="Xiang X."/>
            <person name="Song Q."/>
            <person name="Yuan D."/>
            <person name="Jin S."/>
            <person name="Zhang L."/>
        </authorList>
    </citation>
    <scope>NUCLEOTIDE SEQUENCE [LARGE SCALE GENOMIC DNA]</scope>
    <source>
        <strain evidence="1">SQ_2022a</strain>
    </source>
</reference>
<accession>A0ACC0H9J1</accession>
<proteinExistence type="predicted"/>
<name>A0ACC0H9J1_9ERIC</name>
<dbReference type="Proteomes" id="UP001060215">
    <property type="component" value="Chromosome 5"/>
</dbReference>
<evidence type="ECO:0000313" key="1">
    <source>
        <dbReference type="EMBL" id="KAI8009619.1"/>
    </source>
</evidence>
<dbReference type="EMBL" id="CM045762">
    <property type="protein sequence ID" value="KAI8009619.1"/>
    <property type="molecule type" value="Genomic_DNA"/>
</dbReference>
<keyword evidence="2" id="KW-1185">Reference proteome</keyword>
<organism evidence="1 2">
    <name type="scientific">Camellia lanceoleosa</name>
    <dbReference type="NCBI Taxonomy" id="1840588"/>
    <lineage>
        <taxon>Eukaryota</taxon>
        <taxon>Viridiplantae</taxon>
        <taxon>Streptophyta</taxon>
        <taxon>Embryophyta</taxon>
        <taxon>Tracheophyta</taxon>
        <taxon>Spermatophyta</taxon>
        <taxon>Magnoliopsida</taxon>
        <taxon>eudicotyledons</taxon>
        <taxon>Gunneridae</taxon>
        <taxon>Pentapetalae</taxon>
        <taxon>asterids</taxon>
        <taxon>Ericales</taxon>
        <taxon>Theaceae</taxon>
        <taxon>Camellia</taxon>
    </lineage>
</organism>
<protein>
    <submittedName>
        <fullName evidence="1">Uncharacterized protein</fullName>
    </submittedName>
</protein>
<evidence type="ECO:0000313" key="2">
    <source>
        <dbReference type="Proteomes" id="UP001060215"/>
    </source>
</evidence>
<comment type="caution">
    <text evidence="1">The sequence shown here is derived from an EMBL/GenBank/DDBJ whole genome shotgun (WGS) entry which is preliminary data.</text>
</comment>
<gene>
    <name evidence="1" type="ORF">LOK49_LG06G02319</name>
</gene>